<dbReference type="STRING" id="402600.SAMN05216188_101884"/>
<gene>
    <name evidence="2" type="ORF">SAMN05216188_101884</name>
</gene>
<keyword evidence="3" id="KW-1185">Reference proteome</keyword>
<evidence type="ECO:0000256" key="1">
    <source>
        <dbReference type="SAM" id="MobiDB-lite"/>
    </source>
</evidence>
<organism evidence="2 3">
    <name type="scientific">Lentzea xinjiangensis</name>
    <dbReference type="NCBI Taxonomy" id="402600"/>
    <lineage>
        <taxon>Bacteria</taxon>
        <taxon>Bacillati</taxon>
        <taxon>Actinomycetota</taxon>
        <taxon>Actinomycetes</taxon>
        <taxon>Pseudonocardiales</taxon>
        <taxon>Pseudonocardiaceae</taxon>
        <taxon>Lentzea</taxon>
    </lineage>
</organism>
<reference evidence="3" key="1">
    <citation type="submission" date="2016-10" db="EMBL/GenBank/DDBJ databases">
        <authorList>
            <person name="Varghese N."/>
            <person name="Submissions S."/>
        </authorList>
    </citation>
    <scope>NUCLEOTIDE SEQUENCE [LARGE SCALE GENOMIC DNA]</scope>
    <source>
        <strain evidence="3">CGMCC 4.3525</strain>
    </source>
</reference>
<dbReference type="OrthoDB" id="3687320at2"/>
<evidence type="ECO:0008006" key="4">
    <source>
        <dbReference type="Google" id="ProtNLM"/>
    </source>
</evidence>
<dbReference type="RefSeq" id="WP_089949187.1">
    <property type="nucleotide sequence ID" value="NZ_FOFR01000001.1"/>
</dbReference>
<name>A0A1H9BQF0_9PSEU</name>
<sequence length="199" mass="21203">MTGERRGPLVVALVITGLLAIDAGVIAYVRDPGVVESHGTPKRDDALPSLCRNISEAALARARTTNPNGQASSEQESGTGKYTVCSWNQTEGVDGTGLRKTRVAVSSDLRHARIAYEQAVQQARRGTTTQRTIDDLGDQASLVRREENGTVSIIVWKGDSVTEVVHSGRDADRSGSVEPDPEELEAAALPLAREMVAGL</sequence>
<feature type="compositionally biased region" description="Polar residues" evidence="1">
    <location>
        <begin position="63"/>
        <end position="80"/>
    </location>
</feature>
<evidence type="ECO:0000313" key="2">
    <source>
        <dbReference type="EMBL" id="SEP91176.1"/>
    </source>
</evidence>
<accession>A0A1H9BQF0</accession>
<dbReference type="AlphaFoldDB" id="A0A1H9BQF0"/>
<protein>
    <recommendedName>
        <fullName evidence="4">DUF3558 domain-containing protein</fullName>
    </recommendedName>
</protein>
<evidence type="ECO:0000313" key="3">
    <source>
        <dbReference type="Proteomes" id="UP000199352"/>
    </source>
</evidence>
<dbReference type="Proteomes" id="UP000199352">
    <property type="component" value="Unassembled WGS sequence"/>
</dbReference>
<proteinExistence type="predicted"/>
<dbReference type="EMBL" id="FOFR01000001">
    <property type="protein sequence ID" value="SEP91176.1"/>
    <property type="molecule type" value="Genomic_DNA"/>
</dbReference>
<feature type="region of interest" description="Disordered" evidence="1">
    <location>
        <begin position="61"/>
        <end position="80"/>
    </location>
</feature>